<dbReference type="PANTHER" id="PTHR39394:SF1">
    <property type="entry name" value="DNAJ HOMOLOGUE SUBFAMILY C MEMBER 28 CONSERVED DOMAIN-CONTAINING PROTEIN"/>
    <property type="match status" value="1"/>
</dbReference>
<dbReference type="OrthoDB" id="1922282at2759"/>
<dbReference type="InterPro" id="IPR018961">
    <property type="entry name" value="DnaJ_homolog_subfam-C_membr-28"/>
</dbReference>
<evidence type="ECO:0000313" key="4">
    <source>
        <dbReference type="Proteomes" id="UP000030816"/>
    </source>
</evidence>
<dbReference type="GeneID" id="63737401"/>
<dbReference type="EMBL" id="AZHE01000005">
    <property type="protein sequence ID" value="KHN99248.1"/>
    <property type="molecule type" value="Genomic_DNA"/>
</dbReference>
<dbReference type="STRING" id="1081103.A0A0B2WZ21"/>
<evidence type="ECO:0000313" key="3">
    <source>
        <dbReference type="EMBL" id="KHN99248.1"/>
    </source>
</evidence>
<sequence>MDMKAGKGLSAEERDEMKAELRERFQPAARSVPVSISGLTALANQRIEDAISRGQFRDLPRGKEMVRDARSDNPFIDTTEYIMNRMIQRQEIVPPWIEKQQELTKAARVFRERLRNDWKRHASKMIASKGGTLEEQMKRAAAFADAELACNPRYRSADQVAVSLNATHKPAMRDTASTAAHVGADSTPTEASDNVGSVNMVQRPFRDSAWEQSEKAYMNLSIQNLNKITRSYNLMAPELAKKPYFSLEGELSSCYADVAPLVANEIKVRTAGHKAAGKATPDGASSGSRLIDVFIGSDNVKIHLEGNEKAYGLKEWWRDFWRKE</sequence>
<dbReference type="RefSeq" id="XP_040680314.1">
    <property type="nucleotide sequence ID" value="XM_040821745.1"/>
</dbReference>
<protein>
    <recommendedName>
        <fullName evidence="2">DnaJ homologue subfamily C member 28 conserved domain-containing protein</fullName>
    </recommendedName>
</protein>
<feature type="region of interest" description="Disordered" evidence="1">
    <location>
        <begin position="1"/>
        <end position="20"/>
    </location>
</feature>
<proteinExistence type="predicted"/>
<dbReference type="AlphaFoldDB" id="A0A0B2WZ21"/>
<dbReference type="PANTHER" id="PTHR39394">
    <property type="entry name" value="YALI0E31793P"/>
    <property type="match status" value="1"/>
</dbReference>
<keyword evidence="4" id="KW-1185">Reference proteome</keyword>
<accession>A0A0B2WZ21</accession>
<organism evidence="3 4">
    <name type="scientific">Metarhizium album (strain ARSEF 1941)</name>
    <dbReference type="NCBI Taxonomy" id="1081103"/>
    <lineage>
        <taxon>Eukaryota</taxon>
        <taxon>Fungi</taxon>
        <taxon>Dikarya</taxon>
        <taxon>Ascomycota</taxon>
        <taxon>Pezizomycotina</taxon>
        <taxon>Sordariomycetes</taxon>
        <taxon>Hypocreomycetidae</taxon>
        <taxon>Hypocreales</taxon>
        <taxon>Clavicipitaceae</taxon>
        <taxon>Metarhizium</taxon>
    </lineage>
</organism>
<feature type="domain" description="DnaJ homologue subfamily C member 28 conserved" evidence="2">
    <location>
        <begin position="42"/>
        <end position="111"/>
    </location>
</feature>
<comment type="caution">
    <text evidence="3">The sequence shown here is derived from an EMBL/GenBank/DDBJ whole genome shotgun (WGS) entry which is preliminary data.</text>
</comment>
<reference evidence="3 4" key="1">
    <citation type="journal article" date="2014" name="Proc. Natl. Acad. Sci. U.S.A.">
        <title>Trajectory and genomic determinants of fungal-pathogen speciation and host adaptation.</title>
        <authorList>
            <person name="Hu X."/>
            <person name="Xiao G."/>
            <person name="Zheng P."/>
            <person name="Shang Y."/>
            <person name="Su Y."/>
            <person name="Zhang X."/>
            <person name="Liu X."/>
            <person name="Zhan S."/>
            <person name="St Leger R.J."/>
            <person name="Wang C."/>
        </authorList>
    </citation>
    <scope>NUCLEOTIDE SEQUENCE [LARGE SCALE GENOMIC DNA]</scope>
    <source>
        <strain evidence="3 4">ARSEF 1941</strain>
    </source>
</reference>
<evidence type="ECO:0000256" key="1">
    <source>
        <dbReference type="SAM" id="MobiDB-lite"/>
    </source>
</evidence>
<dbReference type="Proteomes" id="UP000030816">
    <property type="component" value="Unassembled WGS sequence"/>
</dbReference>
<gene>
    <name evidence="3" type="ORF">MAM_02946</name>
</gene>
<evidence type="ECO:0000259" key="2">
    <source>
        <dbReference type="Pfam" id="PF09350"/>
    </source>
</evidence>
<dbReference type="Pfam" id="PF09350">
    <property type="entry name" value="DJC28_CD"/>
    <property type="match status" value="1"/>
</dbReference>
<dbReference type="HOGENOM" id="CLU_019422_0_0_1"/>
<name>A0A0B2WZ21_METAS</name>